<feature type="domain" description="Aspartate/ornithine carbamoyltransferase carbamoyl-P binding" evidence="9">
    <location>
        <begin position="15"/>
        <end position="158"/>
    </location>
</feature>
<accession>A0A381N9D6</accession>
<evidence type="ECO:0000259" key="8">
    <source>
        <dbReference type="Pfam" id="PF00185"/>
    </source>
</evidence>
<dbReference type="AlphaFoldDB" id="A0A381N9D6"/>
<dbReference type="PRINTS" id="PR00101">
    <property type="entry name" value="ATCASE"/>
</dbReference>
<evidence type="ECO:0000313" key="10">
    <source>
        <dbReference type="EMBL" id="SUZ50684.1"/>
    </source>
</evidence>
<dbReference type="GO" id="GO:0006520">
    <property type="term" value="P:amino acid metabolic process"/>
    <property type="evidence" value="ECO:0007669"/>
    <property type="project" value="InterPro"/>
</dbReference>
<evidence type="ECO:0000259" key="9">
    <source>
        <dbReference type="Pfam" id="PF02729"/>
    </source>
</evidence>
<dbReference type="GO" id="GO:0004070">
    <property type="term" value="F:aspartate carbamoyltransferase activity"/>
    <property type="evidence" value="ECO:0007669"/>
    <property type="project" value="UniProtKB-EC"/>
</dbReference>
<dbReference type="Pfam" id="PF00185">
    <property type="entry name" value="OTCace"/>
    <property type="match status" value="1"/>
</dbReference>
<keyword evidence="5" id="KW-0665">Pyrimidine biosynthesis</keyword>
<dbReference type="InterPro" id="IPR036901">
    <property type="entry name" value="Asp/Orn_carbamoylTrfase_sf"/>
</dbReference>
<dbReference type="InterPro" id="IPR006132">
    <property type="entry name" value="Asp/Orn_carbamoyltranf_P-bd"/>
</dbReference>
<dbReference type="HAMAP" id="MF_00001">
    <property type="entry name" value="Asp_carb_tr"/>
    <property type="match status" value="1"/>
</dbReference>
<keyword evidence="4" id="KW-0808">Transferase</keyword>
<dbReference type="PANTHER" id="PTHR45753">
    <property type="entry name" value="ORNITHINE CARBAMOYLTRANSFERASE, MITOCHONDRIAL"/>
    <property type="match status" value="1"/>
</dbReference>
<evidence type="ECO:0000256" key="4">
    <source>
        <dbReference type="ARBA" id="ARBA00022679"/>
    </source>
</evidence>
<feature type="domain" description="Aspartate/ornithine carbamoyltransferase Asp/Orn-binding" evidence="8">
    <location>
        <begin position="167"/>
        <end position="320"/>
    </location>
</feature>
<dbReference type="UniPathway" id="UPA00070">
    <property type="reaction ID" value="UER00116"/>
</dbReference>
<dbReference type="GO" id="GO:0016597">
    <property type="term" value="F:amino acid binding"/>
    <property type="evidence" value="ECO:0007669"/>
    <property type="project" value="InterPro"/>
</dbReference>
<dbReference type="NCBIfam" id="TIGR00670">
    <property type="entry name" value="asp_carb_tr"/>
    <property type="match status" value="1"/>
</dbReference>
<proteinExistence type="inferred from homology"/>
<dbReference type="Gene3D" id="3.40.50.1370">
    <property type="entry name" value="Aspartate/ornithine carbamoyltransferase"/>
    <property type="match status" value="2"/>
</dbReference>
<evidence type="ECO:0000256" key="6">
    <source>
        <dbReference type="ARBA" id="ARBA00043884"/>
    </source>
</evidence>
<evidence type="ECO:0000256" key="5">
    <source>
        <dbReference type="ARBA" id="ARBA00022975"/>
    </source>
</evidence>
<dbReference type="GO" id="GO:0044205">
    <property type="term" value="P:'de novo' UMP biosynthetic process"/>
    <property type="evidence" value="ECO:0007669"/>
    <property type="project" value="UniProtKB-UniPathway"/>
</dbReference>
<sequence length="332" mass="36732">MTTNDTNTRKSIRQKHILDLDGLNQSDIQLIFENTDSMMEVLNRGIRKVPALRGKTIITLFYESSTRTRVSFEQAGKILSADVINVSSDSSSSKKGESLYNTALTLQAMKADAIVIRHQHSGAGYFLAQQMNSTSIINAGDGMHAHPTQSLLDLYTIKKHLGTISSKKVVIVGDLLYSRVARSNLWGLTTMGANIVLCGPNTLLPQDFLDSRLREANHPFRRIQIEENIDNALEGADVVMTLRLQSERQKAGHLPSLREYSRRFGITSKRLKIANPNAIIMHPGPMNEGVEIESDVAHGPQSVIESQVTTGVAIRMAILYDLITGNHSEKEL</sequence>
<reference evidence="10" key="1">
    <citation type="submission" date="2018-05" db="EMBL/GenBank/DDBJ databases">
        <authorList>
            <person name="Lanie J.A."/>
            <person name="Ng W.-L."/>
            <person name="Kazmierczak K.M."/>
            <person name="Andrzejewski T.M."/>
            <person name="Davidsen T.M."/>
            <person name="Wayne K.J."/>
            <person name="Tettelin H."/>
            <person name="Glass J.I."/>
            <person name="Rusch D."/>
            <person name="Podicherti R."/>
            <person name="Tsui H.-C.T."/>
            <person name="Winkler M.E."/>
        </authorList>
    </citation>
    <scope>NUCLEOTIDE SEQUENCE</scope>
</reference>
<comment type="catalytic activity">
    <reaction evidence="7">
        <text>carbamoyl phosphate + L-aspartate = N-carbamoyl-L-aspartate + phosphate + H(+)</text>
        <dbReference type="Rhea" id="RHEA:20013"/>
        <dbReference type="ChEBI" id="CHEBI:15378"/>
        <dbReference type="ChEBI" id="CHEBI:29991"/>
        <dbReference type="ChEBI" id="CHEBI:32814"/>
        <dbReference type="ChEBI" id="CHEBI:43474"/>
        <dbReference type="ChEBI" id="CHEBI:58228"/>
        <dbReference type="EC" id="2.1.3.2"/>
    </reaction>
</comment>
<evidence type="ECO:0000256" key="1">
    <source>
        <dbReference type="ARBA" id="ARBA00004852"/>
    </source>
</evidence>
<protein>
    <recommendedName>
        <fullName evidence="3">aspartate carbamoyltransferase</fullName>
        <ecNumber evidence="3">2.1.3.2</ecNumber>
    </recommendedName>
</protein>
<dbReference type="GO" id="GO:0005829">
    <property type="term" value="C:cytosol"/>
    <property type="evidence" value="ECO:0007669"/>
    <property type="project" value="TreeGrafter"/>
</dbReference>
<dbReference type="SUPFAM" id="SSF53671">
    <property type="entry name" value="Aspartate/ornithine carbamoyltransferase"/>
    <property type="match status" value="1"/>
</dbReference>
<evidence type="ECO:0000256" key="7">
    <source>
        <dbReference type="ARBA" id="ARBA00048859"/>
    </source>
</evidence>
<evidence type="ECO:0000256" key="3">
    <source>
        <dbReference type="ARBA" id="ARBA00013008"/>
    </source>
</evidence>
<organism evidence="10">
    <name type="scientific">marine metagenome</name>
    <dbReference type="NCBI Taxonomy" id="408172"/>
    <lineage>
        <taxon>unclassified sequences</taxon>
        <taxon>metagenomes</taxon>
        <taxon>ecological metagenomes</taxon>
    </lineage>
</organism>
<dbReference type="InterPro" id="IPR006130">
    <property type="entry name" value="Asp/Orn_carbamoylTrfase"/>
</dbReference>
<dbReference type="PRINTS" id="PR00100">
    <property type="entry name" value="AOTCASE"/>
</dbReference>
<comment type="function">
    <text evidence="6">Catalyzes the condensation of carbamoyl phosphate and aspartate to form carbamoyl aspartate and inorganic phosphate, the committed step in the de novo pyrimidine nucleotide biosynthesis pathway.</text>
</comment>
<gene>
    <name evidence="10" type="ORF">METZ01_LOCUS3538</name>
</gene>
<comment type="pathway">
    <text evidence="1">Pyrimidine metabolism; UMP biosynthesis via de novo pathway; (S)-dihydroorotate from bicarbonate: step 2/3.</text>
</comment>
<dbReference type="GO" id="GO:0006207">
    <property type="term" value="P:'de novo' pyrimidine nucleobase biosynthetic process"/>
    <property type="evidence" value="ECO:0007669"/>
    <property type="project" value="InterPro"/>
</dbReference>
<name>A0A381N9D6_9ZZZZ</name>
<dbReference type="NCBIfam" id="NF002032">
    <property type="entry name" value="PRK00856.1"/>
    <property type="match status" value="1"/>
</dbReference>
<dbReference type="EMBL" id="UINC01000183">
    <property type="protein sequence ID" value="SUZ50684.1"/>
    <property type="molecule type" value="Genomic_DNA"/>
</dbReference>
<dbReference type="Pfam" id="PF02729">
    <property type="entry name" value="OTCace_N"/>
    <property type="match status" value="1"/>
</dbReference>
<dbReference type="PROSITE" id="PS00097">
    <property type="entry name" value="CARBAMOYLTRANSFERASE"/>
    <property type="match status" value="1"/>
</dbReference>
<dbReference type="InterPro" id="IPR002082">
    <property type="entry name" value="Asp_carbamoyltransf"/>
</dbReference>
<comment type="similarity">
    <text evidence="2">Belongs to the aspartate/ornithine carbamoyltransferase superfamily. ATCase family.</text>
</comment>
<dbReference type="PANTHER" id="PTHR45753:SF6">
    <property type="entry name" value="ASPARTATE CARBAMOYLTRANSFERASE"/>
    <property type="match status" value="1"/>
</dbReference>
<dbReference type="EC" id="2.1.3.2" evidence="3"/>
<evidence type="ECO:0000256" key="2">
    <source>
        <dbReference type="ARBA" id="ARBA00008896"/>
    </source>
</evidence>
<dbReference type="InterPro" id="IPR006131">
    <property type="entry name" value="Asp_carbamoyltransf_Asp/Orn-bd"/>
</dbReference>